<reference evidence="1 2" key="1">
    <citation type="submission" date="2019-10" db="EMBL/GenBank/DDBJ databases">
        <title>Dictyobacter vulcani sp. nov., within the class Ktedonobacteria, isolated from soil of volcanic Mt. Zao.</title>
        <authorList>
            <person name="Zheng Y."/>
            <person name="Wang C.M."/>
            <person name="Sakai Y."/>
            <person name="Abe K."/>
            <person name="Yokota A."/>
            <person name="Yabe S."/>
        </authorList>
    </citation>
    <scope>NUCLEOTIDE SEQUENCE [LARGE SCALE GENOMIC DNA]</scope>
    <source>
        <strain evidence="1 2">W12</strain>
    </source>
</reference>
<accession>A0A5J4KGF2</accession>
<sequence length="62" mass="7220">MYVTLRLTTGNCFRECPECAQSDACREEARVSERTPQTKGYGFVQYLVYWFSRTNDIVGKPF</sequence>
<organism evidence="1 2">
    <name type="scientific">Dictyobacter vulcani</name>
    <dbReference type="NCBI Taxonomy" id="2607529"/>
    <lineage>
        <taxon>Bacteria</taxon>
        <taxon>Bacillati</taxon>
        <taxon>Chloroflexota</taxon>
        <taxon>Ktedonobacteria</taxon>
        <taxon>Ktedonobacterales</taxon>
        <taxon>Dictyobacteraceae</taxon>
        <taxon>Dictyobacter</taxon>
    </lineage>
</organism>
<comment type="caution">
    <text evidence="1">The sequence shown here is derived from an EMBL/GenBank/DDBJ whole genome shotgun (WGS) entry which is preliminary data.</text>
</comment>
<evidence type="ECO:0000313" key="1">
    <source>
        <dbReference type="EMBL" id="GER86545.1"/>
    </source>
</evidence>
<proteinExistence type="predicted"/>
<evidence type="ECO:0000313" key="2">
    <source>
        <dbReference type="Proteomes" id="UP000326912"/>
    </source>
</evidence>
<keyword evidence="2" id="KW-1185">Reference proteome</keyword>
<protein>
    <submittedName>
        <fullName evidence="1">Uncharacterized protein</fullName>
    </submittedName>
</protein>
<dbReference type="AlphaFoldDB" id="A0A5J4KGF2"/>
<gene>
    <name evidence="1" type="ORF">KDW_07070</name>
</gene>
<dbReference type="Proteomes" id="UP000326912">
    <property type="component" value="Unassembled WGS sequence"/>
</dbReference>
<dbReference type="EMBL" id="BKZW01000001">
    <property type="protein sequence ID" value="GER86545.1"/>
    <property type="molecule type" value="Genomic_DNA"/>
</dbReference>
<name>A0A5J4KGF2_9CHLR</name>